<dbReference type="AlphaFoldDB" id="A0A507E9H0"/>
<dbReference type="Pfam" id="PF01940">
    <property type="entry name" value="DUF92"/>
    <property type="match status" value="1"/>
</dbReference>
<keyword evidence="3 6" id="KW-0812">Transmembrane</keyword>
<protein>
    <recommendedName>
        <fullName evidence="10">Transmembrane protein 19</fullName>
    </recommendedName>
</protein>
<keyword evidence="4 6" id="KW-1133">Transmembrane helix</keyword>
<keyword evidence="5 6" id="KW-0472">Membrane</keyword>
<feature type="chain" id="PRO_5021414949" description="Transmembrane protein 19" evidence="7">
    <location>
        <begin position="18"/>
        <end position="288"/>
    </location>
</feature>
<sequence>MHPIAALVLCSLLVVHGIRKKSLSSSGAMAASVVGFITFVGGRNANLLFAGVLLGFYLLGSRATKYKQDRKKELEEDFQEGGQRTARQVLANGLTGTVACALHYYLIPLESSAVCYGQVDDANSMWHTILVLVYLGHYACCCGDTWASEIGILSTETPILITTLKRVPRGTNGGVSSLGLAASVAGGFVIGIIAAVGLPLGPTCGGMSQRLQIVFLGALGGLLGSLIDSLLGATLQKSEYNTATAKIAADGRRLRIGEKPTQLQHISGIAILDNHQVNFISSLMTGVL</sequence>
<dbReference type="Proteomes" id="UP000318582">
    <property type="component" value="Unassembled WGS sequence"/>
</dbReference>
<accession>A0A507E9H0</accession>
<feature type="transmembrane region" description="Helical" evidence="6">
    <location>
        <begin position="33"/>
        <end position="60"/>
    </location>
</feature>
<proteinExistence type="inferred from homology"/>
<feature type="transmembrane region" description="Helical" evidence="6">
    <location>
        <begin position="210"/>
        <end position="231"/>
    </location>
</feature>
<comment type="subcellular location">
    <subcellularLocation>
        <location evidence="1">Membrane</location>
        <topology evidence="1">Multi-pass membrane protein</topology>
    </subcellularLocation>
</comment>
<evidence type="ECO:0000256" key="5">
    <source>
        <dbReference type="ARBA" id="ARBA00023136"/>
    </source>
</evidence>
<evidence type="ECO:0000256" key="2">
    <source>
        <dbReference type="ARBA" id="ARBA00009012"/>
    </source>
</evidence>
<gene>
    <name evidence="8" type="ORF">PhCBS80983_g01621</name>
</gene>
<dbReference type="PANTHER" id="PTHR13353">
    <property type="entry name" value="TRANSMEMBRANE PROTEIN 19"/>
    <property type="match status" value="1"/>
</dbReference>
<evidence type="ECO:0000313" key="8">
    <source>
        <dbReference type="EMBL" id="TPX60719.1"/>
    </source>
</evidence>
<dbReference type="EMBL" id="QEAQ01000013">
    <property type="protein sequence ID" value="TPX60719.1"/>
    <property type="molecule type" value="Genomic_DNA"/>
</dbReference>
<evidence type="ECO:0000313" key="9">
    <source>
        <dbReference type="Proteomes" id="UP000318582"/>
    </source>
</evidence>
<keyword evidence="9" id="KW-1185">Reference proteome</keyword>
<dbReference type="STRING" id="109895.A0A507E9H0"/>
<keyword evidence="7" id="KW-0732">Signal</keyword>
<evidence type="ECO:0008006" key="10">
    <source>
        <dbReference type="Google" id="ProtNLM"/>
    </source>
</evidence>
<dbReference type="InterPro" id="IPR002794">
    <property type="entry name" value="DUF92_TMEM19"/>
</dbReference>
<comment type="similarity">
    <text evidence="2">Belongs to the TMEM19 family.</text>
</comment>
<evidence type="ECO:0000256" key="3">
    <source>
        <dbReference type="ARBA" id="ARBA00022692"/>
    </source>
</evidence>
<reference evidence="8 9" key="1">
    <citation type="journal article" date="2019" name="Sci. Rep.">
        <title>Comparative genomics of chytrid fungi reveal insights into the obligate biotrophic and pathogenic lifestyle of Synchytrium endobioticum.</title>
        <authorList>
            <person name="van de Vossenberg B.T.L.H."/>
            <person name="Warris S."/>
            <person name="Nguyen H.D.T."/>
            <person name="van Gent-Pelzer M.P.E."/>
            <person name="Joly D.L."/>
            <person name="van de Geest H.C."/>
            <person name="Bonants P.J.M."/>
            <person name="Smith D.S."/>
            <person name="Levesque C.A."/>
            <person name="van der Lee T.A.J."/>
        </authorList>
    </citation>
    <scope>NUCLEOTIDE SEQUENCE [LARGE SCALE GENOMIC DNA]</scope>
    <source>
        <strain evidence="8 9">CBS 809.83</strain>
    </source>
</reference>
<evidence type="ECO:0000256" key="6">
    <source>
        <dbReference type="SAM" id="Phobius"/>
    </source>
</evidence>
<organism evidence="8 9">
    <name type="scientific">Powellomyces hirtus</name>
    <dbReference type="NCBI Taxonomy" id="109895"/>
    <lineage>
        <taxon>Eukaryota</taxon>
        <taxon>Fungi</taxon>
        <taxon>Fungi incertae sedis</taxon>
        <taxon>Chytridiomycota</taxon>
        <taxon>Chytridiomycota incertae sedis</taxon>
        <taxon>Chytridiomycetes</taxon>
        <taxon>Spizellomycetales</taxon>
        <taxon>Powellomycetaceae</taxon>
        <taxon>Powellomyces</taxon>
    </lineage>
</organism>
<evidence type="ECO:0000256" key="4">
    <source>
        <dbReference type="ARBA" id="ARBA00022989"/>
    </source>
</evidence>
<dbReference type="GO" id="GO:0016020">
    <property type="term" value="C:membrane"/>
    <property type="evidence" value="ECO:0007669"/>
    <property type="project" value="UniProtKB-SubCell"/>
</dbReference>
<feature type="signal peptide" evidence="7">
    <location>
        <begin position="1"/>
        <end position="17"/>
    </location>
</feature>
<dbReference type="PANTHER" id="PTHR13353:SF5">
    <property type="entry name" value="TRANSMEMBRANE PROTEIN 19"/>
    <property type="match status" value="1"/>
</dbReference>
<feature type="transmembrane region" description="Helical" evidence="6">
    <location>
        <begin position="175"/>
        <end position="198"/>
    </location>
</feature>
<evidence type="ECO:0000256" key="1">
    <source>
        <dbReference type="ARBA" id="ARBA00004141"/>
    </source>
</evidence>
<evidence type="ECO:0000256" key="7">
    <source>
        <dbReference type="SAM" id="SignalP"/>
    </source>
</evidence>
<comment type="caution">
    <text evidence="8">The sequence shown here is derived from an EMBL/GenBank/DDBJ whole genome shotgun (WGS) entry which is preliminary data.</text>
</comment>
<name>A0A507E9H0_9FUNG</name>